<feature type="transmembrane region" description="Helical" evidence="6">
    <location>
        <begin position="328"/>
        <end position="353"/>
    </location>
</feature>
<proteinExistence type="inferred from homology"/>
<dbReference type="AlphaFoldDB" id="A0A559IXI8"/>
<sequence length="371" mass="41513">MDINITKRVVRAVMVMILIMASIILCALLLPLLYPFLLAWIIAALMNPIVNLLEYRLRFPRWLAVTLSLSVFVTSMFTVLAAVVTRIVKEIMTLTETIQLYLQAWRELFLTLMNNEHIVSLIETLSLLYKDNPNIQNTINTNISRTAETVTNTVTDLVTYMLNGIVTLLSRLPNIATISVVVLLAAFFISKDWKHWLNLVTDWFPDQLRKPAYSVWADLKKALFGYLRAQFILISITAVVITIGLLLLGVPYAVTIGLLIGLVDLLPYLGVGAVMVPWIMYSFITDPSSLAIGLTVLYAIVLVARQIIEPKVLASSIGIDPFMTLVSMFVGLNLFGVLGLIIGPVTLILLTAVHRAHVFRDVRNYIMIGRK</sequence>
<keyword evidence="5 6" id="KW-0472">Membrane</keyword>
<dbReference type="InterPro" id="IPR002549">
    <property type="entry name" value="AI-2E-like"/>
</dbReference>
<dbReference type="RefSeq" id="WP_144987693.1">
    <property type="nucleotide sequence ID" value="NZ_VNJK01000001.1"/>
</dbReference>
<dbReference type="EMBL" id="VNJK01000001">
    <property type="protein sequence ID" value="TVX92333.1"/>
    <property type="molecule type" value="Genomic_DNA"/>
</dbReference>
<feature type="transmembrane region" description="Helical" evidence="6">
    <location>
        <begin position="62"/>
        <end position="84"/>
    </location>
</feature>
<evidence type="ECO:0000256" key="5">
    <source>
        <dbReference type="ARBA" id="ARBA00023136"/>
    </source>
</evidence>
<dbReference type="OrthoDB" id="9774361at2"/>
<comment type="caution">
    <text evidence="7">The sequence shown here is derived from an EMBL/GenBank/DDBJ whole genome shotgun (WGS) entry which is preliminary data.</text>
</comment>
<accession>A0A559IXI8</accession>
<comment type="subcellular location">
    <subcellularLocation>
        <location evidence="1">Membrane</location>
        <topology evidence="1">Multi-pass membrane protein</topology>
    </subcellularLocation>
</comment>
<dbReference type="InterPro" id="IPR014227">
    <property type="entry name" value="YtvI-like"/>
</dbReference>
<dbReference type="Pfam" id="PF01594">
    <property type="entry name" value="AI-2E_transport"/>
    <property type="match status" value="1"/>
</dbReference>
<evidence type="ECO:0000313" key="8">
    <source>
        <dbReference type="Proteomes" id="UP000318102"/>
    </source>
</evidence>
<dbReference type="PANTHER" id="PTHR21716">
    <property type="entry name" value="TRANSMEMBRANE PROTEIN"/>
    <property type="match status" value="1"/>
</dbReference>
<organism evidence="7 8">
    <name type="scientific">Paenibacillus agilis</name>
    <dbReference type="NCBI Taxonomy" id="3020863"/>
    <lineage>
        <taxon>Bacteria</taxon>
        <taxon>Bacillati</taxon>
        <taxon>Bacillota</taxon>
        <taxon>Bacilli</taxon>
        <taxon>Bacillales</taxon>
        <taxon>Paenibacillaceae</taxon>
        <taxon>Paenibacillus</taxon>
    </lineage>
</organism>
<evidence type="ECO:0000256" key="3">
    <source>
        <dbReference type="ARBA" id="ARBA00022692"/>
    </source>
</evidence>
<evidence type="ECO:0000256" key="1">
    <source>
        <dbReference type="ARBA" id="ARBA00004141"/>
    </source>
</evidence>
<dbReference type="Proteomes" id="UP000318102">
    <property type="component" value="Unassembled WGS sequence"/>
</dbReference>
<feature type="transmembrane region" description="Helical" evidence="6">
    <location>
        <begin position="265"/>
        <end position="283"/>
    </location>
</feature>
<dbReference type="NCBIfam" id="TIGR02872">
    <property type="entry name" value="spore_ytvI"/>
    <property type="match status" value="1"/>
</dbReference>
<feature type="transmembrane region" description="Helical" evidence="6">
    <location>
        <begin position="290"/>
        <end position="308"/>
    </location>
</feature>
<evidence type="ECO:0000256" key="6">
    <source>
        <dbReference type="SAM" id="Phobius"/>
    </source>
</evidence>
<feature type="transmembrane region" description="Helical" evidence="6">
    <location>
        <begin position="12"/>
        <end position="30"/>
    </location>
</feature>
<reference evidence="7 8" key="1">
    <citation type="submission" date="2019-07" db="EMBL/GenBank/DDBJ databases">
        <authorList>
            <person name="Kim J."/>
        </authorList>
    </citation>
    <scope>NUCLEOTIDE SEQUENCE [LARGE SCALE GENOMIC DNA]</scope>
    <source>
        <strain evidence="7 8">N4</strain>
    </source>
</reference>
<gene>
    <name evidence="7" type="primary">ytvI</name>
    <name evidence="7" type="ORF">FPZ44_04200</name>
</gene>
<keyword evidence="4 6" id="KW-1133">Transmembrane helix</keyword>
<protein>
    <submittedName>
        <fullName evidence="7">Sporulation integral membrane protein YtvI</fullName>
    </submittedName>
</protein>
<keyword evidence="3 6" id="KW-0812">Transmembrane</keyword>
<comment type="similarity">
    <text evidence="2">Belongs to the autoinducer-2 exporter (AI-2E) (TC 2.A.86) family.</text>
</comment>
<feature type="transmembrane region" description="Helical" evidence="6">
    <location>
        <begin position="168"/>
        <end position="189"/>
    </location>
</feature>
<dbReference type="GO" id="GO:0055085">
    <property type="term" value="P:transmembrane transport"/>
    <property type="evidence" value="ECO:0007669"/>
    <property type="project" value="TreeGrafter"/>
</dbReference>
<keyword evidence="8" id="KW-1185">Reference proteome</keyword>
<feature type="transmembrane region" description="Helical" evidence="6">
    <location>
        <begin position="231"/>
        <end position="253"/>
    </location>
</feature>
<dbReference type="PANTHER" id="PTHR21716:SF68">
    <property type="entry name" value="TRANSPORT PROTEIN YTVI-RELATED"/>
    <property type="match status" value="1"/>
</dbReference>
<evidence type="ECO:0000313" key="7">
    <source>
        <dbReference type="EMBL" id="TVX92333.1"/>
    </source>
</evidence>
<name>A0A559IXI8_9BACL</name>
<dbReference type="GO" id="GO:0016020">
    <property type="term" value="C:membrane"/>
    <property type="evidence" value="ECO:0007669"/>
    <property type="project" value="UniProtKB-SubCell"/>
</dbReference>
<evidence type="ECO:0000256" key="2">
    <source>
        <dbReference type="ARBA" id="ARBA00009773"/>
    </source>
</evidence>
<evidence type="ECO:0000256" key="4">
    <source>
        <dbReference type="ARBA" id="ARBA00022989"/>
    </source>
</evidence>